<evidence type="ECO:0000313" key="1">
    <source>
        <dbReference type="EMBL" id="AGM11355.1"/>
    </source>
</evidence>
<proteinExistence type="predicted"/>
<dbReference type="Proteomes" id="UP000202786">
    <property type="component" value="Segment"/>
</dbReference>
<gene>
    <name evidence="1" type="primary">25</name>
    <name evidence="1" type="ORF">HGTV1_25</name>
</gene>
<dbReference type="GeneID" id="16193944"/>
<accession>R4T8X9</accession>
<reference evidence="1 2" key="1">
    <citation type="submission" date="2012-12" db="EMBL/GenBank/DDBJ databases">
        <authorList>
            <person name="Sencilo A."/>
            <person name="Jacobs-Sera D."/>
            <person name="Russell D.A."/>
            <person name="Ko C."/>
            <person name="Atanasova N."/>
            <person name="Osterlund E."/>
            <person name="Oksanen H.M."/>
            <person name="Bamford D.H."/>
            <person name="Hatfull G.F."/>
            <person name="Roine E."/>
            <person name="Hendrix R.W."/>
        </authorList>
    </citation>
    <scope>NUCLEOTIDE SEQUENCE [LARGE SCALE GENOMIC DNA]</scope>
</reference>
<evidence type="ECO:0000313" key="2">
    <source>
        <dbReference type="Proteomes" id="UP000202786"/>
    </source>
</evidence>
<organism evidence="1 2">
    <name type="scientific">Halogranum tailed virus 1</name>
    <dbReference type="NCBI Taxonomy" id="1273749"/>
    <lineage>
        <taxon>Viruses</taxon>
        <taxon>Duplodnaviria</taxon>
        <taxon>Heunggongvirae</taxon>
        <taxon>Uroviricota</taxon>
        <taxon>Caudoviricetes</taxon>
        <taxon>Thumleimavirales</taxon>
        <taxon>Halomagnusviridae</taxon>
        <taxon>Hagravirus</taxon>
        <taxon>Hagravirus capitaneum</taxon>
        <taxon>Hagravirus HGTV1</taxon>
    </lineage>
</organism>
<name>R4T8X9_9CAUD</name>
<dbReference type="KEGG" id="vg:16193944"/>
<protein>
    <submittedName>
        <fullName evidence="1">Uncharacterized protein</fullName>
    </submittedName>
</protein>
<sequence>MAHYGSGPTLDKDWDFTVDNTGDIECTNQLGFETAELEKDLAFAIARRLELELGKRTTPSQQATVKSLAREVILRDPRISRVIDLDLEQLNLVQDDGSTFVDGYEITANLVAADDSIDQPLIIEV</sequence>
<keyword evidence="2" id="KW-1185">Reference proteome</keyword>
<dbReference type="RefSeq" id="YP_008059233.1">
    <property type="nucleotide sequence ID" value="NC_021328.1"/>
</dbReference>
<dbReference type="EMBL" id="KC292026">
    <property type="protein sequence ID" value="AGM11355.1"/>
    <property type="molecule type" value="Genomic_DNA"/>
</dbReference>